<dbReference type="Gene3D" id="3.80.10.10">
    <property type="entry name" value="Ribonuclease Inhibitor"/>
    <property type="match status" value="1"/>
</dbReference>
<evidence type="ECO:0008006" key="4">
    <source>
        <dbReference type="Google" id="ProtNLM"/>
    </source>
</evidence>
<evidence type="ECO:0000313" key="2">
    <source>
        <dbReference type="EMBL" id="KVE51521.1"/>
    </source>
</evidence>
<name>A0A103FE17_CYNCS</name>
<protein>
    <recommendedName>
        <fullName evidence="4">Leucine-rich repeat-containing protein</fullName>
    </recommendedName>
</protein>
<dbReference type="OMA" id="HERNENM"/>
<sequence>VLQLLKTLNLRSSKSLSAIRNIYRLPNIETLILSHCYKLVDVCETIGDLMNLALLDMSECRKLFRKRASTSGRGSPQQISFSFPRSLVWLSLRDCTLDVTEYFSPSFSIQPKLQYLDLGRGWFESLPSYNHLENLRVLNLTLSHRLKWLLCLPSALAELYVYDCYSLEKITFESHRFTLHEFGYENCAQLSEVEDFFKLVPVAKLDETDLGHLKWLKKYQHHEVFLVGDYHIIENKRQKIQMLYEFGILSTCLPDIKDPNITPEYISESTSLSFEVPSSPVDRMLIGLNLTFKFTISSGQECAWFAKIRTNNGVDLMYNPKVFGDPGDEGAGIWLSYWPIGSKLLVGDEVNVSVIVMSGFLKVHECGASLVYADADETMKINMPWIETLGGDLSAFKLMTGAYYLCRRDFFMLMEVGILTPGWLSILVGDTIDDRDVRGWRKTGRPKPPFNPSQTELYPSFNPPRIDSPRPSLTESEISFLEFEMMQRRIERLRFGAETRSWGRGAQQNKF</sequence>
<dbReference type="PANTHER" id="PTHR47186:SF3">
    <property type="entry name" value="OS09G0267800 PROTEIN"/>
    <property type="match status" value="1"/>
</dbReference>
<dbReference type="Proteomes" id="UP000243975">
    <property type="component" value="Unassembled WGS sequence"/>
</dbReference>
<gene>
    <name evidence="2" type="ORF">Ccrd_023963</name>
</gene>
<evidence type="ECO:0000313" key="3">
    <source>
        <dbReference type="Proteomes" id="UP000243975"/>
    </source>
</evidence>
<accession>A0A103FE17</accession>
<dbReference type="Gramene" id="KVE51521">
    <property type="protein sequence ID" value="KVE51521"/>
    <property type="gene ID" value="Ccrd_023963"/>
</dbReference>
<keyword evidence="3" id="KW-1185">Reference proteome</keyword>
<organism evidence="2 3">
    <name type="scientific">Cynara cardunculus var. scolymus</name>
    <name type="common">Globe artichoke</name>
    <name type="synonym">Cynara scolymus</name>
    <dbReference type="NCBI Taxonomy" id="59895"/>
    <lineage>
        <taxon>Eukaryota</taxon>
        <taxon>Viridiplantae</taxon>
        <taxon>Streptophyta</taxon>
        <taxon>Embryophyta</taxon>
        <taxon>Tracheophyta</taxon>
        <taxon>Spermatophyta</taxon>
        <taxon>Magnoliopsida</taxon>
        <taxon>eudicotyledons</taxon>
        <taxon>Gunneridae</taxon>
        <taxon>Pentapetalae</taxon>
        <taxon>asterids</taxon>
        <taxon>campanulids</taxon>
        <taxon>Asterales</taxon>
        <taxon>Asteraceae</taxon>
        <taxon>Carduoideae</taxon>
        <taxon>Cardueae</taxon>
        <taxon>Carduinae</taxon>
        <taxon>Cynara</taxon>
    </lineage>
</organism>
<comment type="caution">
    <text evidence="2">The sequence shown here is derived from an EMBL/GenBank/DDBJ whole genome shotgun (WGS) entry which is preliminary data.</text>
</comment>
<dbReference type="PANTHER" id="PTHR47186">
    <property type="entry name" value="LEUCINE-RICH REPEAT-CONTAINING PROTEIN 57"/>
    <property type="match status" value="1"/>
</dbReference>
<dbReference type="InterPro" id="IPR032675">
    <property type="entry name" value="LRR_dom_sf"/>
</dbReference>
<evidence type="ECO:0000256" key="1">
    <source>
        <dbReference type="SAM" id="MobiDB-lite"/>
    </source>
</evidence>
<feature type="region of interest" description="Disordered" evidence="1">
    <location>
        <begin position="439"/>
        <end position="472"/>
    </location>
</feature>
<dbReference type="SUPFAM" id="SSF52058">
    <property type="entry name" value="L domain-like"/>
    <property type="match status" value="1"/>
</dbReference>
<feature type="non-terminal residue" evidence="2">
    <location>
        <position position="1"/>
    </location>
</feature>
<reference evidence="2 3" key="1">
    <citation type="journal article" date="2016" name="Sci. Rep.">
        <title>The genome sequence of the outbreeding globe artichoke constructed de novo incorporating a phase-aware low-pass sequencing strategy of F1 progeny.</title>
        <authorList>
            <person name="Scaglione D."/>
            <person name="Reyes-Chin-Wo S."/>
            <person name="Acquadro A."/>
            <person name="Froenicke L."/>
            <person name="Portis E."/>
            <person name="Beitel C."/>
            <person name="Tirone M."/>
            <person name="Mauro R."/>
            <person name="Lo Monaco A."/>
            <person name="Mauromicale G."/>
            <person name="Faccioli P."/>
            <person name="Cattivelli L."/>
            <person name="Rieseberg L."/>
            <person name="Michelmore R."/>
            <person name="Lanteri S."/>
        </authorList>
    </citation>
    <scope>NUCLEOTIDE SEQUENCE [LARGE SCALE GENOMIC DNA]</scope>
    <source>
        <strain evidence="2">2C</strain>
    </source>
</reference>
<dbReference type="EMBL" id="LEKV01010518">
    <property type="protein sequence ID" value="KVE51521.1"/>
    <property type="molecule type" value="Genomic_DNA"/>
</dbReference>
<proteinExistence type="predicted"/>
<dbReference type="AlphaFoldDB" id="A0A103FE17"/>